<feature type="transmembrane region" description="Helical" evidence="1">
    <location>
        <begin position="42"/>
        <end position="60"/>
    </location>
</feature>
<comment type="caution">
    <text evidence="2">The sequence shown here is derived from an EMBL/GenBank/DDBJ whole genome shotgun (WGS) entry which is preliminary data.</text>
</comment>
<evidence type="ECO:0000256" key="1">
    <source>
        <dbReference type="SAM" id="Phobius"/>
    </source>
</evidence>
<dbReference type="EMBL" id="LAZR01000143">
    <property type="protein sequence ID" value="KKN86817.1"/>
    <property type="molecule type" value="Genomic_DNA"/>
</dbReference>
<organism evidence="2">
    <name type="scientific">marine sediment metagenome</name>
    <dbReference type="NCBI Taxonomy" id="412755"/>
    <lineage>
        <taxon>unclassified sequences</taxon>
        <taxon>metagenomes</taxon>
        <taxon>ecological metagenomes</taxon>
    </lineage>
</organism>
<feature type="transmembrane region" description="Helical" evidence="1">
    <location>
        <begin position="7"/>
        <end position="30"/>
    </location>
</feature>
<accession>A0A0F9UHL2</accession>
<keyword evidence="1" id="KW-1133">Transmembrane helix</keyword>
<name>A0A0F9UHL2_9ZZZZ</name>
<protein>
    <submittedName>
        <fullName evidence="2">Uncharacterized protein</fullName>
    </submittedName>
</protein>
<dbReference type="AlphaFoldDB" id="A0A0F9UHL2"/>
<sequence>MLSKSLIWHVAVFAVWFVLHATHDAIWLFIGRFTDWNLQGSVFAILALTLVMTVLTKILGKRFPH</sequence>
<gene>
    <name evidence="2" type="ORF">LCGC14_0263760</name>
</gene>
<proteinExistence type="predicted"/>
<reference evidence="2" key="1">
    <citation type="journal article" date="2015" name="Nature">
        <title>Complex archaea that bridge the gap between prokaryotes and eukaryotes.</title>
        <authorList>
            <person name="Spang A."/>
            <person name="Saw J.H."/>
            <person name="Jorgensen S.L."/>
            <person name="Zaremba-Niedzwiedzka K."/>
            <person name="Martijn J."/>
            <person name="Lind A.E."/>
            <person name="van Eijk R."/>
            <person name="Schleper C."/>
            <person name="Guy L."/>
            <person name="Ettema T.J."/>
        </authorList>
    </citation>
    <scope>NUCLEOTIDE SEQUENCE</scope>
</reference>
<keyword evidence="1" id="KW-0472">Membrane</keyword>
<keyword evidence="1" id="KW-0812">Transmembrane</keyword>
<evidence type="ECO:0000313" key="2">
    <source>
        <dbReference type="EMBL" id="KKN86817.1"/>
    </source>
</evidence>